<name>A0A7J9MW63_GOSSC</name>
<dbReference type="Proteomes" id="UP000593576">
    <property type="component" value="Unassembled WGS sequence"/>
</dbReference>
<dbReference type="EMBL" id="JABFAF010000013">
    <property type="protein sequence ID" value="MBA0875016.1"/>
    <property type="molecule type" value="Genomic_DNA"/>
</dbReference>
<comment type="caution">
    <text evidence="5">The sequence shown here is derived from an EMBL/GenBank/DDBJ whole genome shotgun (WGS) entry which is preliminary data.</text>
</comment>
<dbReference type="InterPro" id="IPR050295">
    <property type="entry name" value="Plant_2OG-oxidoreductases"/>
</dbReference>
<dbReference type="Gene3D" id="2.60.120.330">
    <property type="entry name" value="B-lactam Antibiotic, Isopenicillin N Synthase, Chain"/>
    <property type="match status" value="1"/>
</dbReference>
<feature type="region of interest" description="Disordered" evidence="3">
    <location>
        <begin position="77"/>
        <end position="109"/>
    </location>
</feature>
<evidence type="ECO:0000313" key="5">
    <source>
        <dbReference type="EMBL" id="MBA0875016.1"/>
    </source>
</evidence>
<sequence>MGLPAHTDHGLLTLLIQNDTVGLQVLHKDKWVNIHPIPNSFLANNGDHIEILSNGKYRSFFHRAVVNYRDVRKDINSTGTWTGRRHRHESGSNVAGRWSEPIGIPSNKI</sequence>
<organism evidence="5 6">
    <name type="scientific">Gossypium schwendimanii</name>
    <name type="common">Cotton</name>
    <dbReference type="NCBI Taxonomy" id="34291"/>
    <lineage>
        <taxon>Eukaryota</taxon>
        <taxon>Viridiplantae</taxon>
        <taxon>Streptophyta</taxon>
        <taxon>Embryophyta</taxon>
        <taxon>Tracheophyta</taxon>
        <taxon>Spermatophyta</taxon>
        <taxon>Magnoliopsida</taxon>
        <taxon>eudicotyledons</taxon>
        <taxon>Gunneridae</taxon>
        <taxon>Pentapetalae</taxon>
        <taxon>rosids</taxon>
        <taxon>malvids</taxon>
        <taxon>Malvales</taxon>
        <taxon>Malvaceae</taxon>
        <taxon>Malvoideae</taxon>
        <taxon>Gossypium</taxon>
    </lineage>
</organism>
<dbReference type="AlphaFoldDB" id="A0A7J9MW63"/>
<evidence type="ECO:0000256" key="3">
    <source>
        <dbReference type="SAM" id="MobiDB-lite"/>
    </source>
</evidence>
<dbReference type="Pfam" id="PF03171">
    <property type="entry name" value="2OG-FeII_Oxy"/>
    <property type="match status" value="1"/>
</dbReference>
<keyword evidence="1" id="KW-0479">Metal-binding</keyword>
<dbReference type="InterPro" id="IPR005123">
    <property type="entry name" value="Oxoglu/Fe-dep_dioxygenase_dom"/>
</dbReference>
<reference evidence="5 6" key="1">
    <citation type="journal article" date="2019" name="Genome Biol. Evol.">
        <title>Insights into the evolution of the New World diploid cottons (Gossypium, subgenus Houzingenia) based on genome sequencing.</title>
        <authorList>
            <person name="Grover C.E."/>
            <person name="Arick M.A. 2nd"/>
            <person name="Thrash A."/>
            <person name="Conover J.L."/>
            <person name="Sanders W.S."/>
            <person name="Peterson D.G."/>
            <person name="Frelichowski J.E."/>
            <person name="Scheffler J.A."/>
            <person name="Scheffler B.E."/>
            <person name="Wendel J.F."/>
        </authorList>
    </citation>
    <scope>NUCLEOTIDE SEQUENCE [LARGE SCALE GENOMIC DNA]</scope>
    <source>
        <strain evidence="5">1</strain>
        <tissue evidence="5">Leaf</tissue>
    </source>
</reference>
<dbReference type="PANTHER" id="PTHR47991">
    <property type="entry name" value="OXOGLUTARATE/IRON-DEPENDENT DIOXYGENASE"/>
    <property type="match status" value="1"/>
</dbReference>
<dbReference type="GO" id="GO:0046872">
    <property type="term" value="F:metal ion binding"/>
    <property type="evidence" value="ECO:0007669"/>
    <property type="project" value="UniProtKB-KW"/>
</dbReference>
<dbReference type="OrthoDB" id="288590at2759"/>
<evidence type="ECO:0000313" key="6">
    <source>
        <dbReference type="Proteomes" id="UP000593576"/>
    </source>
</evidence>
<dbReference type="SUPFAM" id="SSF51197">
    <property type="entry name" value="Clavaminate synthase-like"/>
    <property type="match status" value="1"/>
</dbReference>
<gene>
    <name evidence="5" type="ORF">Goshw_025107</name>
</gene>
<dbReference type="InterPro" id="IPR027443">
    <property type="entry name" value="IPNS-like_sf"/>
</dbReference>
<keyword evidence="2" id="KW-0408">Iron</keyword>
<dbReference type="InterPro" id="IPR044861">
    <property type="entry name" value="IPNS-like_FE2OG_OXY"/>
</dbReference>
<proteinExistence type="predicted"/>
<evidence type="ECO:0000259" key="4">
    <source>
        <dbReference type="PROSITE" id="PS51471"/>
    </source>
</evidence>
<evidence type="ECO:0000256" key="2">
    <source>
        <dbReference type="ARBA" id="ARBA00023004"/>
    </source>
</evidence>
<dbReference type="PROSITE" id="PS51471">
    <property type="entry name" value="FE2OG_OXY"/>
    <property type="match status" value="1"/>
</dbReference>
<accession>A0A7J9MW63</accession>
<evidence type="ECO:0000256" key="1">
    <source>
        <dbReference type="ARBA" id="ARBA00022723"/>
    </source>
</evidence>
<keyword evidence="6" id="KW-1185">Reference proteome</keyword>
<protein>
    <recommendedName>
        <fullName evidence="4">Fe2OG dioxygenase domain-containing protein</fullName>
    </recommendedName>
</protein>
<feature type="domain" description="Fe2OG dioxygenase" evidence="4">
    <location>
        <begin position="1"/>
        <end position="87"/>
    </location>
</feature>